<name>A0ABT2X3L8_9RHOB</name>
<dbReference type="Proteomes" id="UP001209535">
    <property type="component" value="Unassembled WGS sequence"/>
</dbReference>
<dbReference type="InterPro" id="IPR054761">
    <property type="entry name" value="GST_C_proteobact"/>
</dbReference>
<dbReference type="InterPro" id="IPR036249">
    <property type="entry name" value="Thioredoxin-like_sf"/>
</dbReference>
<dbReference type="SUPFAM" id="SSF52833">
    <property type="entry name" value="Thioredoxin-like"/>
    <property type="match status" value="1"/>
</dbReference>
<protein>
    <submittedName>
        <fullName evidence="3">Glutathione S-transferase</fullName>
    </submittedName>
</protein>
<dbReference type="Pfam" id="PF22119">
    <property type="entry name" value="GST_C_8"/>
    <property type="match status" value="1"/>
</dbReference>
<dbReference type="InterPro" id="IPR050213">
    <property type="entry name" value="GST_superfamily"/>
</dbReference>
<dbReference type="InterPro" id="IPR004045">
    <property type="entry name" value="Glutathione_S-Trfase_N"/>
</dbReference>
<dbReference type="PANTHER" id="PTHR11571:SF263">
    <property type="entry name" value="GLUTATHIONE S-TRANSFERASE"/>
    <property type="match status" value="1"/>
</dbReference>
<dbReference type="InterPro" id="IPR010987">
    <property type="entry name" value="Glutathione-S-Trfase_C-like"/>
</dbReference>
<evidence type="ECO:0000259" key="1">
    <source>
        <dbReference type="PROSITE" id="PS50404"/>
    </source>
</evidence>
<dbReference type="PROSITE" id="PS50404">
    <property type="entry name" value="GST_NTER"/>
    <property type="match status" value="1"/>
</dbReference>
<dbReference type="EMBL" id="JAOVQO010000009">
    <property type="protein sequence ID" value="MCU9848546.1"/>
    <property type="molecule type" value="Genomic_DNA"/>
</dbReference>
<reference evidence="3 4" key="1">
    <citation type="submission" date="2022-10" db="EMBL/GenBank/DDBJ databases">
        <title>Defluviimonas sp. nov., isolated from ocean surface sediments.</title>
        <authorList>
            <person name="He W."/>
            <person name="Wang L."/>
            <person name="Zhang D.-F."/>
        </authorList>
    </citation>
    <scope>NUCLEOTIDE SEQUENCE [LARGE SCALE GENOMIC DNA]</scope>
    <source>
        <strain evidence="3 4">WL0024</strain>
    </source>
</reference>
<feature type="domain" description="GST C-terminal" evidence="2">
    <location>
        <begin position="86"/>
        <end position="218"/>
    </location>
</feature>
<dbReference type="RefSeq" id="WP_263335984.1">
    <property type="nucleotide sequence ID" value="NZ_JAOVQO010000009.1"/>
</dbReference>
<organism evidence="3 4">
    <name type="scientific">Albidovulum salinarum</name>
    <dbReference type="NCBI Taxonomy" id="2984153"/>
    <lineage>
        <taxon>Bacteria</taxon>
        <taxon>Pseudomonadati</taxon>
        <taxon>Pseudomonadota</taxon>
        <taxon>Alphaproteobacteria</taxon>
        <taxon>Rhodobacterales</taxon>
        <taxon>Paracoccaceae</taxon>
        <taxon>Albidovulum</taxon>
    </lineage>
</organism>
<dbReference type="InterPro" id="IPR036282">
    <property type="entry name" value="Glutathione-S-Trfase_C_sf"/>
</dbReference>
<dbReference type="Gene3D" id="1.20.1050.10">
    <property type="match status" value="1"/>
</dbReference>
<evidence type="ECO:0000313" key="3">
    <source>
        <dbReference type="EMBL" id="MCU9848546.1"/>
    </source>
</evidence>
<dbReference type="SUPFAM" id="SSF47616">
    <property type="entry name" value="GST C-terminal domain-like"/>
    <property type="match status" value="1"/>
</dbReference>
<accession>A0ABT2X3L8</accession>
<evidence type="ECO:0000259" key="2">
    <source>
        <dbReference type="PROSITE" id="PS50405"/>
    </source>
</evidence>
<dbReference type="Gene3D" id="3.40.30.10">
    <property type="entry name" value="Glutaredoxin"/>
    <property type="match status" value="1"/>
</dbReference>
<proteinExistence type="predicted"/>
<feature type="domain" description="GST N-terminal" evidence="1">
    <location>
        <begin position="1"/>
        <end position="84"/>
    </location>
</feature>
<dbReference type="PROSITE" id="PS50405">
    <property type="entry name" value="GST_CTER"/>
    <property type="match status" value="1"/>
</dbReference>
<gene>
    <name evidence="3" type="ORF">OEZ60_11040</name>
</gene>
<keyword evidence="4" id="KW-1185">Reference proteome</keyword>
<evidence type="ECO:0000313" key="4">
    <source>
        <dbReference type="Proteomes" id="UP001209535"/>
    </source>
</evidence>
<comment type="caution">
    <text evidence="3">The sequence shown here is derived from an EMBL/GenBank/DDBJ whole genome shotgun (WGS) entry which is preliminary data.</text>
</comment>
<dbReference type="PANTHER" id="PTHR11571">
    <property type="entry name" value="GLUTATHIONE S-TRANSFERASE"/>
    <property type="match status" value="1"/>
</dbReference>
<sequence length="238" mass="26199">MDYTLYYWPLPFRGHFVRYVLTHAGASWDEGDTAELIRLKALPVGEQPTPFMAPPLLNDHAAGLWLSQLPAILLYLGRKHDLLPEDSARAALAHKLVCDANDVLEEITCNCGRTMWAKADWDDFAATRLPRWMAIFEDTGRRHGLTAEAGTMLGTGAPGLADLAAAALWHTMGAKLPVLGGMLRRNAPRVAALSERIAALPEIAAMIAREDARTGRDYCGGQIERSLRAMLEETDHKT</sequence>